<evidence type="ECO:0000313" key="2">
    <source>
        <dbReference type="EMBL" id="SUV19125.1"/>
    </source>
</evidence>
<name>A0A2S0JW41_LYSSH</name>
<dbReference type="SUPFAM" id="SSF52833">
    <property type="entry name" value="Thioredoxin-like"/>
    <property type="match status" value="1"/>
</dbReference>
<dbReference type="GeneID" id="48275192"/>
<dbReference type="EMBL" id="UFSZ01000001">
    <property type="protein sequence ID" value="SUV19125.1"/>
    <property type="molecule type" value="Genomic_DNA"/>
</dbReference>
<dbReference type="Pfam" id="PF14595">
    <property type="entry name" value="Thioredoxin_9"/>
    <property type="match status" value="1"/>
</dbReference>
<accession>A0A2S0JW41</accession>
<proteinExistence type="predicted"/>
<gene>
    <name evidence="1" type="ORF">LS41612_03205</name>
    <name evidence="2" type="ORF">NCTC10338_04146</name>
</gene>
<dbReference type="InterPro" id="IPR036249">
    <property type="entry name" value="Thioredoxin-like_sf"/>
</dbReference>
<dbReference type="Proteomes" id="UP000238825">
    <property type="component" value="Chromosome"/>
</dbReference>
<sequence>MKTEQQYFEEAISIQQYMDQMTTLKEDSFLIYDGFEVPTNDGFVTLLKDKQPKILTITEDWCGDAMLNNPIIRRVAEAAGLDMRTVFRDADTDLIDRYLTNGGRAIPMYILLNESGQVIGKWGPRAPELQDIVVNKRATLPDKEDPNFEEAQKSLYAEIREDNITNKTNWTYVYEDFRKHVTAALQK</sequence>
<dbReference type="Gene3D" id="3.40.30.10">
    <property type="entry name" value="Glutaredoxin"/>
    <property type="match status" value="1"/>
</dbReference>
<evidence type="ECO:0000313" key="3">
    <source>
        <dbReference type="Proteomes" id="UP000238825"/>
    </source>
</evidence>
<protein>
    <submittedName>
        <fullName evidence="1 2">Thioredoxin</fullName>
    </submittedName>
</protein>
<organism evidence="1 3">
    <name type="scientific">Lysinibacillus sphaericus</name>
    <name type="common">Bacillus sphaericus</name>
    <dbReference type="NCBI Taxonomy" id="1421"/>
    <lineage>
        <taxon>Bacteria</taxon>
        <taxon>Bacillati</taxon>
        <taxon>Bacillota</taxon>
        <taxon>Bacilli</taxon>
        <taxon>Bacillales</taxon>
        <taxon>Bacillaceae</taxon>
        <taxon>Lysinibacillus</taxon>
    </lineage>
</organism>
<dbReference type="EMBL" id="CP019980">
    <property type="protein sequence ID" value="AVK95357.1"/>
    <property type="molecule type" value="Genomic_DNA"/>
</dbReference>
<evidence type="ECO:0000313" key="4">
    <source>
        <dbReference type="Proteomes" id="UP000255295"/>
    </source>
</evidence>
<reference evidence="2 4" key="2">
    <citation type="submission" date="2018-06" db="EMBL/GenBank/DDBJ databases">
        <authorList>
            <consortium name="Pathogen Informatics"/>
            <person name="Doyle S."/>
        </authorList>
    </citation>
    <scope>NUCLEOTIDE SEQUENCE [LARGE SCALE GENOMIC DNA]</scope>
    <source>
        <strain evidence="2 4">NCTC10338</strain>
    </source>
</reference>
<dbReference type="Proteomes" id="UP000255295">
    <property type="component" value="Unassembled WGS sequence"/>
</dbReference>
<evidence type="ECO:0000313" key="1">
    <source>
        <dbReference type="EMBL" id="AVK95357.1"/>
    </source>
</evidence>
<dbReference type="AlphaFoldDB" id="A0A2S0JW41"/>
<dbReference type="RefSeq" id="WP_024364476.1">
    <property type="nucleotide sequence ID" value="NZ_BJNS01000009.1"/>
</dbReference>
<reference evidence="1 3" key="1">
    <citation type="submission" date="2017-03" db="EMBL/GenBank/DDBJ databases">
        <title>The whole genome sequencing and assembly of Lysinibacillus sphaericus DSM 28T strain.</title>
        <authorList>
            <person name="Lee Y.-J."/>
            <person name="Yi H."/>
            <person name="Bahn Y.-S."/>
            <person name="Kim J.F."/>
            <person name="Lee D.-W."/>
        </authorList>
    </citation>
    <scope>NUCLEOTIDE SEQUENCE [LARGE SCALE GENOMIC DNA]</scope>
    <source>
        <strain evidence="1 3">DSM 28</strain>
    </source>
</reference>